<dbReference type="EMBL" id="BPLQ01004355">
    <property type="protein sequence ID" value="GIY07519.1"/>
    <property type="molecule type" value="Genomic_DNA"/>
</dbReference>
<dbReference type="Proteomes" id="UP001054837">
    <property type="component" value="Unassembled WGS sequence"/>
</dbReference>
<evidence type="ECO:0000256" key="1">
    <source>
        <dbReference type="SAM" id="MobiDB-lite"/>
    </source>
</evidence>
<protein>
    <submittedName>
        <fullName evidence="2">Uncharacterized protein</fullName>
    </submittedName>
</protein>
<proteinExistence type="predicted"/>
<organism evidence="2 3">
    <name type="scientific">Caerostris darwini</name>
    <dbReference type="NCBI Taxonomy" id="1538125"/>
    <lineage>
        <taxon>Eukaryota</taxon>
        <taxon>Metazoa</taxon>
        <taxon>Ecdysozoa</taxon>
        <taxon>Arthropoda</taxon>
        <taxon>Chelicerata</taxon>
        <taxon>Arachnida</taxon>
        <taxon>Araneae</taxon>
        <taxon>Araneomorphae</taxon>
        <taxon>Entelegynae</taxon>
        <taxon>Araneoidea</taxon>
        <taxon>Araneidae</taxon>
        <taxon>Caerostris</taxon>
    </lineage>
</organism>
<dbReference type="AlphaFoldDB" id="A0AAV4QDP9"/>
<reference evidence="2 3" key="1">
    <citation type="submission" date="2021-06" db="EMBL/GenBank/DDBJ databases">
        <title>Caerostris darwini draft genome.</title>
        <authorList>
            <person name="Kono N."/>
            <person name="Arakawa K."/>
        </authorList>
    </citation>
    <scope>NUCLEOTIDE SEQUENCE [LARGE SCALE GENOMIC DNA]</scope>
</reference>
<feature type="region of interest" description="Disordered" evidence="1">
    <location>
        <begin position="56"/>
        <end position="84"/>
    </location>
</feature>
<comment type="caution">
    <text evidence="2">The sequence shown here is derived from an EMBL/GenBank/DDBJ whole genome shotgun (WGS) entry which is preliminary data.</text>
</comment>
<feature type="compositionally biased region" description="Polar residues" evidence="1">
    <location>
        <begin position="57"/>
        <end position="66"/>
    </location>
</feature>
<sequence length="121" mass="13462">MSGRIYRHPLIGILSPHSVEEQMRNPSPCCYTGNGNGHNNETIIFPGKFNLPRSLLGNRSRNSIPHRSSIGKKDSSNSISPPTPLDSLLRPWFVVHSGNVILRHTHIPEDSPSQNLFGFLL</sequence>
<accession>A0AAV4QDP9</accession>
<name>A0AAV4QDP9_9ARAC</name>
<evidence type="ECO:0000313" key="2">
    <source>
        <dbReference type="EMBL" id="GIY07519.1"/>
    </source>
</evidence>
<keyword evidence="3" id="KW-1185">Reference proteome</keyword>
<gene>
    <name evidence="2" type="ORF">CDAR_386431</name>
</gene>
<evidence type="ECO:0000313" key="3">
    <source>
        <dbReference type="Proteomes" id="UP001054837"/>
    </source>
</evidence>